<name>A0A5D8YH22_9GAMM</name>
<protein>
    <submittedName>
        <fullName evidence="3">DUF4339 domain-containing protein</fullName>
    </submittedName>
</protein>
<comment type="caution">
    <text evidence="3">The sequence shown here is derived from an EMBL/GenBank/DDBJ whole genome shotgun (WGS) entry which is preliminary data.</text>
</comment>
<feature type="compositionally biased region" description="Basic and acidic residues" evidence="1">
    <location>
        <begin position="66"/>
        <end position="90"/>
    </location>
</feature>
<dbReference type="Proteomes" id="UP000323164">
    <property type="component" value="Unassembled WGS sequence"/>
</dbReference>
<feature type="compositionally biased region" description="Basic residues" evidence="1">
    <location>
        <begin position="36"/>
        <end position="45"/>
    </location>
</feature>
<evidence type="ECO:0000313" key="3">
    <source>
        <dbReference type="EMBL" id="TZF81092.1"/>
    </source>
</evidence>
<feature type="compositionally biased region" description="Low complexity" evidence="1">
    <location>
        <begin position="18"/>
        <end position="34"/>
    </location>
</feature>
<dbReference type="AlphaFoldDB" id="A0A5D8YH22"/>
<dbReference type="SUPFAM" id="SSF55277">
    <property type="entry name" value="GYF domain"/>
    <property type="match status" value="1"/>
</dbReference>
<evidence type="ECO:0000256" key="1">
    <source>
        <dbReference type="SAM" id="MobiDB-lite"/>
    </source>
</evidence>
<proteinExistence type="predicted"/>
<evidence type="ECO:0000313" key="4">
    <source>
        <dbReference type="Proteomes" id="UP000323164"/>
    </source>
</evidence>
<organism evidence="3 4">
    <name type="scientific">Cognatilysobacter lacus</name>
    <dbReference type="NCBI Taxonomy" id="1643323"/>
    <lineage>
        <taxon>Bacteria</taxon>
        <taxon>Pseudomonadati</taxon>
        <taxon>Pseudomonadota</taxon>
        <taxon>Gammaproteobacteria</taxon>
        <taxon>Lysobacterales</taxon>
        <taxon>Lysobacteraceae</taxon>
        <taxon>Cognatilysobacter</taxon>
    </lineage>
</organism>
<dbReference type="OrthoDB" id="198456at2"/>
<dbReference type="Gene3D" id="3.30.1490.40">
    <property type="match status" value="1"/>
</dbReference>
<dbReference type="Pfam" id="PF14237">
    <property type="entry name" value="GYF_2"/>
    <property type="match status" value="1"/>
</dbReference>
<evidence type="ECO:0000259" key="2">
    <source>
        <dbReference type="Pfam" id="PF14237"/>
    </source>
</evidence>
<feature type="non-terminal residue" evidence="3">
    <location>
        <position position="272"/>
    </location>
</feature>
<sequence>MAAPGPRQRGARPAVGQAGRRLAASASARGLLAGHVPRRARRRHADGRGERLRDAPRPAAQGHVGLPDRADRRCCAGGAGDRDPRRDRRPGLPGLHDPLQGGHAGRRTRAFDRGRRRAGHGCQRALPGGRGRGRHLRRHGRGLRKRRRPLRLQDDGARRAPARGRQDGRVRGARLAARRMGLHRRRPATEVPPPAMPARRRYRAMTAWYYSDTQRNRLGPVAAADLAELHRQGQLRPGTLVWREGMAAWSPWHEVMDEVLGPRMPPGMPAPA</sequence>
<feature type="domain" description="GYF" evidence="2">
    <location>
        <begin position="208"/>
        <end position="255"/>
    </location>
</feature>
<dbReference type="InterPro" id="IPR035445">
    <property type="entry name" value="GYF-like_dom_sf"/>
</dbReference>
<dbReference type="InterPro" id="IPR025640">
    <property type="entry name" value="GYF_2"/>
</dbReference>
<keyword evidence="4" id="KW-1185">Reference proteome</keyword>
<reference evidence="3 4" key="1">
    <citation type="submission" date="2019-08" db="EMBL/GenBank/DDBJ databases">
        <title>Draft genome sequence of Lysobacter sp. UKS-15.</title>
        <authorList>
            <person name="Im W.-T."/>
        </authorList>
    </citation>
    <scope>NUCLEOTIDE SEQUENCE [LARGE SCALE GENOMIC DNA]</scope>
    <source>
        <strain evidence="3 4">UKS-15</strain>
    </source>
</reference>
<feature type="compositionally biased region" description="Basic and acidic residues" evidence="1">
    <location>
        <begin position="46"/>
        <end position="56"/>
    </location>
</feature>
<gene>
    <name evidence="3" type="ORF">FW784_13730</name>
</gene>
<feature type="compositionally biased region" description="Basic residues" evidence="1">
    <location>
        <begin position="131"/>
        <end position="150"/>
    </location>
</feature>
<feature type="region of interest" description="Disordered" evidence="1">
    <location>
        <begin position="1"/>
        <end position="170"/>
    </location>
</feature>
<accession>A0A5D8YH22</accession>
<feature type="compositionally biased region" description="Basic and acidic residues" evidence="1">
    <location>
        <begin position="151"/>
        <end position="170"/>
    </location>
</feature>
<dbReference type="EMBL" id="VTRV01000246">
    <property type="protein sequence ID" value="TZF81092.1"/>
    <property type="molecule type" value="Genomic_DNA"/>
</dbReference>
<feature type="compositionally biased region" description="Basic residues" evidence="1">
    <location>
        <begin position="104"/>
        <end position="119"/>
    </location>
</feature>